<dbReference type="Gene3D" id="1.20.1250.20">
    <property type="entry name" value="MFS general substrate transporter like domains"/>
    <property type="match status" value="2"/>
</dbReference>
<dbReference type="PANTHER" id="PTHR23522:SF4">
    <property type="entry name" value="NUCLEOSIDE PERMEASE NUPG-RELATED"/>
    <property type="match status" value="1"/>
</dbReference>
<organism evidence="9 10">
    <name type="scientific">Splendidivirga corallicola</name>
    <dbReference type="NCBI Taxonomy" id="3051826"/>
    <lineage>
        <taxon>Bacteria</taxon>
        <taxon>Pseudomonadati</taxon>
        <taxon>Bacteroidota</taxon>
        <taxon>Cytophagia</taxon>
        <taxon>Cytophagales</taxon>
        <taxon>Splendidivirgaceae</taxon>
        <taxon>Splendidivirga</taxon>
    </lineage>
</organism>
<dbReference type="RefSeq" id="WP_346752054.1">
    <property type="nucleotide sequence ID" value="NZ_JAUJEA010000003.1"/>
</dbReference>
<feature type="transmembrane region" description="Helical" evidence="7">
    <location>
        <begin position="372"/>
        <end position="392"/>
    </location>
</feature>
<dbReference type="SUPFAM" id="SSF103473">
    <property type="entry name" value="MFS general substrate transporter"/>
    <property type="match status" value="1"/>
</dbReference>
<keyword evidence="6 7" id="KW-0472">Membrane</keyword>
<feature type="transmembrane region" description="Helical" evidence="7">
    <location>
        <begin position="72"/>
        <end position="89"/>
    </location>
</feature>
<dbReference type="PROSITE" id="PS50850">
    <property type="entry name" value="MFS"/>
    <property type="match status" value="1"/>
</dbReference>
<reference evidence="9" key="1">
    <citation type="submission" date="2023-06" db="EMBL/GenBank/DDBJ databases">
        <title>Genomic of Parafulvivirga corallium.</title>
        <authorList>
            <person name="Wang G."/>
        </authorList>
    </citation>
    <scope>NUCLEOTIDE SEQUENCE</scope>
    <source>
        <strain evidence="9">BMA10</strain>
    </source>
</reference>
<feature type="transmembrane region" description="Helical" evidence="7">
    <location>
        <begin position="12"/>
        <end position="32"/>
    </location>
</feature>
<evidence type="ECO:0000256" key="4">
    <source>
        <dbReference type="ARBA" id="ARBA00022692"/>
    </source>
</evidence>
<proteinExistence type="predicted"/>
<evidence type="ECO:0000259" key="8">
    <source>
        <dbReference type="PROSITE" id="PS50850"/>
    </source>
</evidence>
<keyword evidence="4 7" id="KW-0812">Transmembrane</keyword>
<comment type="subcellular location">
    <subcellularLocation>
        <location evidence="1">Cell membrane</location>
        <topology evidence="1">Multi-pass membrane protein</topology>
    </subcellularLocation>
</comment>
<dbReference type="Proteomes" id="UP001172082">
    <property type="component" value="Unassembled WGS sequence"/>
</dbReference>
<dbReference type="EMBL" id="JAUJEA010000003">
    <property type="protein sequence ID" value="MDN5202030.1"/>
    <property type="molecule type" value="Genomic_DNA"/>
</dbReference>
<feature type="transmembrane region" description="Helical" evidence="7">
    <location>
        <begin position="292"/>
        <end position="313"/>
    </location>
</feature>
<feature type="transmembrane region" description="Helical" evidence="7">
    <location>
        <begin position="269"/>
        <end position="286"/>
    </location>
</feature>
<feature type="transmembrane region" description="Helical" evidence="7">
    <location>
        <begin position="207"/>
        <end position="225"/>
    </location>
</feature>
<accession>A0ABT8KMS3</accession>
<evidence type="ECO:0000256" key="6">
    <source>
        <dbReference type="ARBA" id="ARBA00023136"/>
    </source>
</evidence>
<dbReference type="InterPro" id="IPR036259">
    <property type="entry name" value="MFS_trans_sf"/>
</dbReference>
<evidence type="ECO:0000256" key="7">
    <source>
        <dbReference type="SAM" id="Phobius"/>
    </source>
</evidence>
<name>A0ABT8KMS3_9BACT</name>
<evidence type="ECO:0000256" key="1">
    <source>
        <dbReference type="ARBA" id="ARBA00004651"/>
    </source>
</evidence>
<evidence type="ECO:0000256" key="2">
    <source>
        <dbReference type="ARBA" id="ARBA00022448"/>
    </source>
</evidence>
<keyword evidence="5 7" id="KW-1133">Transmembrane helix</keyword>
<feature type="transmembrane region" description="Helical" evidence="7">
    <location>
        <begin position="334"/>
        <end position="360"/>
    </location>
</feature>
<feature type="transmembrane region" description="Helical" evidence="7">
    <location>
        <begin position="245"/>
        <end position="262"/>
    </location>
</feature>
<protein>
    <submittedName>
        <fullName evidence="9">Nucleoside permease</fullName>
    </submittedName>
</protein>
<feature type="transmembrane region" description="Helical" evidence="7">
    <location>
        <begin position="134"/>
        <end position="152"/>
    </location>
</feature>
<evidence type="ECO:0000313" key="9">
    <source>
        <dbReference type="EMBL" id="MDN5202030.1"/>
    </source>
</evidence>
<feature type="transmembrane region" description="Helical" evidence="7">
    <location>
        <begin position="44"/>
        <end position="63"/>
    </location>
</feature>
<comment type="caution">
    <text evidence="9">The sequence shown here is derived from an EMBL/GenBank/DDBJ whole genome shotgun (WGS) entry which is preliminary data.</text>
</comment>
<dbReference type="PANTHER" id="PTHR23522">
    <property type="entry name" value="BLL5896 PROTEIN"/>
    <property type="match status" value="1"/>
</dbReference>
<dbReference type="InterPro" id="IPR020846">
    <property type="entry name" value="MFS_dom"/>
</dbReference>
<dbReference type="Pfam" id="PF03825">
    <property type="entry name" value="Nuc_H_symport"/>
    <property type="match status" value="1"/>
</dbReference>
<keyword evidence="2" id="KW-0813">Transport</keyword>
<feature type="domain" description="Major facilitator superfamily (MFS) profile" evidence="8">
    <location>
        <begin position="192"/>
        <end position="399"/>
    </location>
</feature>
<dbReference type="InterPro" id="IPR004740">
    <property type="entry name" value="Nuc_H_symport"/>
</dbReference>
<feature type="transmembrane region" description="Helical" evidence="7">
    <location>
        <begin position="95"/>
        <end position="114"/>
    </location>
</feature>
<dbReference type="CDD" id="cd06177">
    <property type="entry name" value="MFS_NHS"/>
    <property type="match status" value="1"/>
</dbReference>
<evidence type="ECO:0000313" key="10">
    <source>
        <dbReference type="Proteomes" id="UP001172082"/>
    </source>
</evidence>
<evidence type="ECO:0000256" key="5">
    <source>
        <dbReference type="ARBA" id="ARBA00022989"/>
    </source>
</evidence>
<keyword evidence="10" id="KW-1185">Reference proteome</keyword>
<evidence type="ECO:0000256" key="3">
    <source>
        <dbReference type="ARBA" id="ARBA00022475"/>
    </source>
</evidence>
<sequence>MNINTRLQLSSMMFLQFFIWGAWFVTASTYLNSIGFSGIDIGKAYSTMPWGAIISPFFIGMIADKYFSAEKVMGVMHIAGGFIMYYASGITDPNIFFWTVLLYAICYMPTLALVNSISFNQMTDTGKEFPSIRVWGTIGWIGAGLLIGFLDIESTSIPMKIAAGVSMAMGLFSFTLPKTPPKSSDTKVSISNILGLKALSLMREKSFAIFVISSFLISIPLTFYYNFTNLFLNENEIENAAGKMTMGQMSEILFMILMPFFFKRLGVKKMLLVGMMAWVVRYVLFATGNNEALVFMFYLGIILHGICYDFFFVTGQIYVDKKASGDIQASAQGFITLVTYGVGMLLGSWVSGFVVEFFSIGSDETAVHDWPSIWYVPAGMALLITLIFALLFKDNKQVS</sequence>
<gene>
    <name evidence="9" type="ORF">QQ008_11670</name>
</gene>
<keyword evidence="3" id="KW-1003">Cell membrane</keyword>